<reference evidence="8" key="1">
    <citation type="journal article" date="2019" name="Int. J. Syst. Evol. Microbiol.">
        <title>The Global Catalogue of Microorganisms (GCM) 10K type strain sequencing project: providing services to taxonomists for standard genome sequencing and annotation.</title>
        <authorList>
            <consortium name="The Broad Institute Genomics Platform"/>
            <consortium name="The Broad Institute Genome Sequencing Center for Infectious Disease"/>
            <person name="Wu L."/>
            <person name="Ma J."/>
        </authorList>
    </citation>
    <scope>NUCLEOTIDE SEQUENCE [LARGE SCALE GENOMIC DNA]</scope>
    <source>
        <strain evidence="8">CGMCC 1.16275</strain>
    </source>
</reference>
<evidence type="ECO:0000256" key="3">
    <source>
        <dbReference type="ARBA" id="ARBA00023163"/>
    </source>
</evidence>
<evidence type="ECO:0000256" key="1">
    <source>
        <dbReference type="ARBA" id="ARBA00023015"/>
    </source>
</evidence>
<feature type="region of interest" description="Disordered" evidence="5">
    <location>
        <begin position="231"/>
        <end position="254"/>
    </location>
</feature>
<keyword evidence="3" id="KW-0804">Transcription</keyword>
<dbReference type="InterPro" id="IPR036390">
    <property type="entry name" value="WH_DNA-bd_sf"/>
</dbReference>
<dbReference type="InterPro" id="IPR011663">
    <property type="entry name" value="UTRA"/>
</dbReference>
<keyword evidence="1" id="KW-0805">Transcription regulation</keyword>
<comment type="caution">
    <text evidence="7">The sequence shown here is derived from an EMBL/GenBank/DDBJ whole genome shotgun (WGS) entry which is preliminary data.</text>
</comment>
<dbReference type="EMBL" id="JBHTCM010000018">
    <property type="protein sequence ID" value="MFC7334649.1"/>
    <property type="molecule type" value="Genomic_DNA"/>
</dbReference>
<dbReference type="Proteomes" id="UP001596456">
    <property type="component" value="Unassembled WGS sequence"/>
</dbReference>
<dbReference type="InterPro" id="IPR000524">
    <property type="entry name" value="Tscrpt_reg_HTH_GntR"/>
</dbReference>
<dbReference type="PROSITE" id="PS50949">
    <property type="entry name" value="HTH_GNTR"/>
    <property type="match status" value="1"/>
</dbReference>
<dbReference type="InterPro" id="IPR050679">
    <property type="entry name" value="Bact_HTH_transcr_reg"/>
</dbReference>
<dbReference type="CDD" id="cd07377">
    <property type="entry name" value="WHTH_GntR"/>
    <property type="match status" value="1"/>
</dbReference>
<keyword evidence="2" id="KW-0238">DNA-binding</keyword>
<dbReference type="Pfam" id="PF00392">
    <property type="entry name" value="GntR"/>
    <property type="match status" value="1"/>
</dbReference>
<proteinExistence type="predicted"/>
<gene>
    <name evidence="7" type="primary">hutC</name>
    <name evidence="7" type="ORF">ACFQPS_15890</name>
</gene>
<evidence type="ECO:0000256" key="4">
    <source>
        <dbReference type="NCBIfam" id="TIGR02018"/>
    </source>
</evidence>
<dbReference type="RefSeq" id="WP_377360197.1">
    <property type="nucleotide sequence ID" value="NZ_JBHTCM010000018.1"/>
</dbReference>
<dbReference type="NCBIfam" id="TIGR02018">
    <property type="entry name" value="his_ut_repres"/>
    <property type="match status" value="1"/>
</dbReference>
<dbReference type="Pfam" id="PF07702">
    <property type="entry name" value="UTRA"/>
    <property type="match status" value="1"/>
</dbReference>
<dbReference type="InterPro" id="IPR010248">
    <property type="entry name" value="His_ut_repres"/>
</dbReference>
<evidence type="ECO:0000256" key="2">
    <source>
        <dbReference type="ARBA" id="ARBA00023125"/>
    </source>
</evidence>
<evidence type="ECO:0000313" key="8">
    <source>
        <dbReference type="Proteomes" id="UP001596456"/>
    </source>
</evidence>
<protein>
    <recommendedName>
        <fullName evidence="4">Histidine utilization repressor</fullName>
    </recommendedName>
</protein>
<accession>A0ABW2KX74</accession>
<name>A0ABW2KX74_9PROT</name>
<evidence type="ECO:0000313" key="7">
    <source>
        <dbReference type="EMBL" id="MFC7334649.1"/>
    </source>
</evidence>
<feature type="region of interest" description="Disordered" evidence="5">
    <location>
        <begin position="1"/>
        <end position="21"/>
    </location>
</feature>
<dbReference type="InterPro" id="IPR028978">
    <property type="entry name" value="Chorismate_lyase_/UTRA_dom_sf"/>
</dbReference>
<feature type="domain" description="HTH gntR-type" evidence="6">
    <location>
        <begin position="22"/>
        <end position="90"/>
    </location>
</feature>
<keyword evidence="8" id="KW-1185">Reference proteome</keyword>
<dbReference type="InterPro" id="IPR036388">
    <property type="entry name" value="WH-like_DNA-bd_sf"/>
</dbReference>
<dbReference type="PANTHER" id="PTHR44846">
    <property type="entry name" value="MANNOSYL-D-GLYCERATE TRANSPORT/METABOLISM SYSTEM REPRESSOR MNGR-RELATED"/>
    <property type="match status" value="1"/>
</dbReference>
<dbReference type="PANTHER" id="PTHR44846:SF16">
    <property type="entry name" value="TRANSCRIPTIONAL REGULATOR PHNF-RELATED"/>
    <property type="match status" value="1"/>
</dbReference>
<sequence>MLDDGRTQPDGRTGTDGGGAEAPLYRRVKTYVLERIRDGALQPGDRVPSEHELVAALGVSRMTANRALRELTAEGRLTRVAGAGTFVAPAKPLGTVLEIRNIADEIQARGGAHSARVLHLATEPAAGEVAEGFGRPAGTPLFHSILVHAENGRPILLEDRWVAPDAAPDYLAQDFAQATPSEHLLAVAPVREVEHLVEAVLPDARTRTLLDMEVGEPCLLLRRRTWIAAAEAETEGGPGEGAETAPEGRAEGRAEGRVASLVELWFPGGRYRLGGRFRPG</sequence>
<dbReference type="SUPFAM" id="SSF64288">
    <property type="entry name" value="Chorismate lyase-like"/>
    <property type="match status" value="1"/>
</dbReference>
<evidence type="ECO:0000259" key="6">
    <source>
        <dbReference type="PROSITE" id="PS50949"/>
    </source>
</evidence>
<dbReference type="SMART" id="SM00345">
    <property type="entry name" value="HTH_GNTR"/>
    <property type="match status" value="1"/>
</dbReference>
<evidence type="ECO:0000256" key="5">
    <source>
        <dbReference type="SAM" id="MobiDB-lite"/>
    </source>
</evidence>
<dbReference type="Gene3D" id="1.10.10.10">
    <property type="entry name" value="Winged helix-like DNA-binding domain superfamily/Winged helix DNA-binding domain"/>
    <property type="match status" value="1"/>
</dbReference>
<dbReference type="PRINTS" id="PR00035">
    <property type="entry name" value="HTHGNTR"/>
</dbReference>
<dbReference type="SUPFAM" id="SSF46785">
    <property type="entry name" value="Winged helix' DNA-binding domain"/>
    <property type="match status" value="1"/>
</dbReference>
<dbReference type="Gene3D" id="3.40.1410.10">
    <property type="entry name" value="Chorismate lyase-like"/>
    <property type="match status" value="1"/>
</dbReference>
<dbReference type="SMART" id="SM00866">
    <property type="entry name" value="UTRA"/>
    <property type="match status" value="1"/>
</dbReference>
<organism evidence="7 8">
    <name type="scientific">Rhodocista pekingensis</name>
    <dbReference type="NCBI Taxonomy" id="201185"/>
    <lineage>
        <taxon>Bacteria</taxon>
        <taxon>Pseudomonadati</taxon>
        <taxon>Pseudomonadota</taxon>
        <taxon>Alphaproteobacteria</taxon>
        <taxon>Rhodospirillales</taxon>
        <taxon>Azospirillaceae</taxon>
        <taxon>Rhodocista</taxon>
    </lineage>
</organism>